<evidence type="ECO:0000313" key="3">
    <source>
        <dbReference type="Proteomes" id="UP001601992"/>
    </source>
</evidence>
<dbReference type="Gene3D" id="1.10.3480.10">
    <property type="entry name" value="TorD-like"/>
    <property type="match status" value="1"/>
</dbReference>
<evidence type="ECO:0000313" key="2">
    <source>
        <dbReference type="EMBL" id="MFF3568414.1"/>
    </source>
</evidence>
<dbReference type="PANTHER" id="PTHR43680:SF2">
    <property type="entry name" value="NITRATE REDUCTASE MOLYBDENUM COFACTOR ASSEMBLY CHAPERONE NARJ"/>
    <property type="match status" value="1"/>
</dbReference>
<sequence length="200" mass="22168">MNGHSVPVLYQAAAHCLDYPDDRLFERLPLFSAGAPALRPFLERAATLGRAALCEQYVQVFDFHNRHCLHLTWWQDGDTRRRGGSLARLKQIYREHGMQLRDTELPDYLPVILEFCAATGSSDLLLEHRPGLELLRLALDEVDTPYVHVLNALCSSLPSPTPRDRAAARALARSGPATETVGLSPYGHLDLLPVLGNGGH</sequence>
<dbReference type="InterPro" id="IPR020945">
    <property type="entry name" value="DMSO/NO3_reduct_chaperone"/>
</dbReference>
<dbReference type="InterPro" id="IPR003765">
    <property type="entry name" value="NO3_reductase_chaperone_NarJ"/>
</dbReference>
<dbReference type="InterPro" id="IPR036411">
    <property type="entry name" value="TorD-like_sf"/>
</dbReference>
<accession>A0ABW6RZN3</accession>
<reference evidence="2 3" key="1">
    <citation type="submission" date="2024-10" db="EMBL/GenBank/DDBJ databases">
        <title>The Natural Products Discovery Center: Release of the First 8490 Sequenced Strains for Exploring Actinobacteria Biosynthetic Diversity.</title>
        <authorList>
            <person name="Kalkreuter E."/>
            <person name="Kautsar S.A."/>
            <person name="Yang D."/>
            <person name="Bader C.D."/>
            <person name="Teijaro C.N."/>
            <person name="Fluegel L."/>
            <person name="Davis C.M."/>
            <person name="Simpson J.R."/>
            <person name="Lauterbach L."/>
            <person name="Steele A.D."/>
            <person name="Gui C."/>
            <person name="Meng S."/>
            <person name="Li G."/>
            <person name="Viehrig K."/>
            <person name="Ye F."/>
            <person name="Su P."/>
            <person name="Kiefer A.F."/>
            <person name="Nichols A."/>
            <person name="Cepeda A.J."/>
            <person name="Yan W."/>
            <person name="Fan B."/>
            <person name="Jiang Y."/>
            <person name="Adhikari A."/>
            <person name="Zheng C.-J."/>
            <person name="Schuster L."/>
            <person name="Cowan T.M."/>
            <person name="Smanski M.J."/>
            <person name="Chevrette M.G."/>
            <person name="De Carvalho L.P.S."/>
            <person name="Shen B."/>
        </authorList>
    </citation>
    <scope>NUCLEOTIDE SEQUENCE [LARGE SCALE GENOMIC DNA]</scope>
    <source>
        <strain evidence="2 3">NPDC002593</strain>
    </source>
</reference>
<comment type="caution">
    <text evidence="2">The sequence shown here is derived from an EMBL/GenBank/DDBJ whole genome shotgun (WGS) entry which is preliminary data.</text>
</comment>
<dbReference type="SUPFAM" id="SSF89155">
    <property type="entry name" value="TorD-like"/>
    <property type="match status" value="1"/>
</dbReference>
<keyword evidence="3" id="KW-1185">Reference proteome</keyword>
<organism evidence="2 3">
    <name type="scientific">Nocardia jiangxiensis</name>
    <dbReference type="NCBI Taxonomy" id="282685"/>
    <lineage>
        <taxon>Bacteria</taxon>
        <taxon>Bacillati</taxon>
        <taxon>Actinomycetota</taxon>
        <taxon>Actinomycetes</taxon>
        <taxon>Mycobacteriales</taxon>
        <taxon>Nocardiaceae</taxon>
        <taxon>Nocardia</taxon>
    </lineage>
</organism>
<proteinExistence type="predicted"/>
<dbReference type="Pfam" id="PF02613">
    <property type="entry name" value="Nitrate_red_del"/>
    <property type="match status" value="1"/>
</dbReference>
<dbReference type="Proteomes" id="UP001601992">
    <property type="component" value="Unassembled WGS sequence"/>
</dbReference>
<dbReference type="RefSeq" id="WP_387403442.1">
    <property type="nucleotide sequence ID" value="NZ_JBIAQY010000003.1"/>
</dbReference>
<gene>
    <name evidence="2" type="primary">narJ</name>
    <name evidence="2" type="ORF">ACFYXQ_11645</name>
</gene>
<keyword evidence="1" id="KW-0534">Nitrate assimilation</keyword>
<dbReference type="PANTHER" id="PTHR43680">
    <property type="entry name" value="NITRATE REDUCTASE MOLYBDENUM COFACTOR ASSEMBLY CHAPERONE"/>
    <property type="match status" value="1"/>
</dbReference>
<name>A0ABW6RZN3_9NOCA</name>
<evidence type="ECO:0000256" key="1">
    <source>
        <dbReference type="ARBA" id="ARBA00023063"/>
    </source>
</evidence>
<dbReference type="NCBIfam" id="TIGR00684">
    <property type="entry name" value="narJ"/>
    <property type="match status" value="1"/>
</dbReference>
<protein>
    <submittedName>
        <fullName evidence="2">Nitrate reductase molybdenum cofactor assembly chaperone</fullName>
    </submittedName>
</protein>
<dbReference type="EMBL" id="JBIAQY010000003">
    <property type="protein sequence ID" value="MFF3568414.1"/>
    <property type="molecule type" value="Genomic_DNA"/>
</dbReference>